<dbReference type="EMBL" id="JBELQC010000001">
    <property type="protein sequence ID" value="MFL9841168.1"/>
    <property type="molecule type" value="Genomic_DNA"/>
</dbReference>
<evidence type="ECO:0008006" key="3">
    <source>
        <dbReference type="Google" id="ProtNLM"/>
    </source>
</evidence>
<name>A0ABW8YLM0_9SPHN</name>
<keyword evidence="2" id="KW-1185">Reference proteome</keyword>
<comment type="caution">
    <text evidence="1">The sequence shown here is derived from an EMBL/GenBank/DDBJ whole genome shotgun (WGS) entry which is preliminary data.</text>
</comment>
<dbReference type="RefSeq" id="WP_408078083.1">
    <property type="nucleotide sequence ID" value="NZ_JBELQC010000001.1"/>
</dbReference>
<organism evidence="1 2">
    <name type="scientific">Sphingomonas plantiphila</name>
    <dbReference type="NCBI Taxonomy" id="3163295"/>
    <lineage>
        <taxon>Bacteria</taxon>
        <taxon>Pseudomonadati</taxon>
        <taxon>Pseudomonadota</taxon>
        <taxon>Alphaproteobacteria</taxon>
        <taxon>Sphingomonadales</taxon>
        <taxon>Sphingomonadaceae</taxon>
        <taxon>Sphingomonas</taxon>
    </lineage>
</organism>
<dbReference type="Proteomes" id="UP001629244">
    <property type="component" value="Unassembled WGS sequence"/>
</dbReference>
<evidence type="ECO:0000313" key="2">
    <source>
        <dbReference type="Proteomes" id="UP001629244"/>
    </source>
</evidence>
<gene>
    <name evidence="1" type="ORF">ABS767_09355</name>
</gene>
<evidence type="ECO:0000313" key="1">
    <source>
        <dbReference type="EMBL" id="MFL9841168.1"/>
    </source>
</evidence>
<protein>
    <recommendedName>
        <fullName evidence="3">Apea-like HEPN domain-containing protein</fullName>
    </recommendedName>
</protein>
<proteinExistence type="predicted"/>
<reference evidence="1 2" key="1">
    <citation type="submission" date="2024-06" db="EMBL/GenBank/DDBJ databases">
        <authorList>
            <person name="Kaempfer P."/>
            <person name="Viver T."/>
        </authorList>
    </citation>
    <scope>NUCLEOTIDE SEQUENCE [LARGE SCALE GENOMIC DNA]</scope>
    <source>
        <strain evidence="1 2">ST-64</strain>
    </source>
</reference>
<accession>A0ABW8YLM0</accession>
<sequence length="425" mass="49762">MPINRNSKLVSNEQLQEFFDLFESMTKVVEGGISFPSIRAFANFEEMLPDAFTVKPPLKRPAVIRIFRNALYDCRRKGPLTADALIARAEEIHRLNRAVQPKEFTLWTKIRIYGIDRTQALNFKWGDVSIRLCGQLPRWLRLDPFHNSDIGDVAPDAPARSAYVILSCRERKEDDAVDRMLDALNLLMALMNIYQTRGSWTIMSGSNWRAGQLRMGPFQFVYQDRKFLGENRIWYDPNYDEAAWNAPHPGLEKYLEVVPFTRKALSALSQHPLKHVLVPALQISQDAFEAQEGNHRLLRFWTALEKIYVEDWNKDRSNQKVIDRATFSDTDHHLTRWQLGHISRLRNEHVHARGHGDAFMEQSQVLREIFTRHILHWIFHGRAFDSHEALLAYVDLPRTDEALLRKRKLVDRRLALNKNKQRERF</sequence>